<gene>
    <name evidence="1" type="ORF">KUCAC02_000328</name>
</gene>
<comment type="caution">
    <text evidence="1">The sequence shown here is derived from an EMBL/GenBank/DDBJ whole genome shotgun (WGS) entry which is preliminary data.</text>
</comment>
<sequence length="114" mass="13224">MSCDECDARSDATTKCVIKHHPEALMLLLKRFEFDYRCITYVKINCTVDVPCTLQIPDNQPYELYAMVEHSGDLRSGYYSATIRPEDDGRWHSFNDKSVTELHSQPFQSDKVEK</sequence>
<protein>
    <submittedName>
        <fullName evidence="1">Uncharacterized protein</fullName>
    </submittedName>
</protein>
<accession>A0ACB9W603</accession>
<dbReference type="Proteomes" id="UP001057452">
    <property type="component" value="Chromosome 18"/>
</dbReference>
<name>A0ACB9W603_CHAAC</name>
<dbReference type="EMBL" id="CM043802">
    <property type="protein sequence ID" value="KAI4808264.1"/>
    <property type="molecule type" value="Genomic_DNA"/>
</dbReference>
<keyword evidence="2" id="KW-1185">Reference proteome</keyword>
<proteinExistence type="predicted"/>
<evidence type="ECO:0000313" key="2">
    <source>
        <dbReference type="Proteomes" id="UP001057452"/>
    </source>
</evidence>
<reference evidence="1" key="1">
    <citation type="submission" date="2022-05" db="EMBL/GenBank/DDBJ databases">
        <title>Chromosome-level genome of Chaenocephalus aceratus.</title>
        <authorList>
            <person name="Park H."/>
        </authorList>
    </citation>
    <scope>NUCLEOTIDE SEQUENCE</scope>
    <source>
        <strain evidence="1">KU_202001</strain>
    </source>
</reference>
<organism evidence="1 2">
    <name type="scientific">Chaenocephalus aceratus</name>
    <name type="common">Blackfin icefish</name>
    <name type="synonym">Chaenichthys aceratus</name>
    <dbReference type="NCBI Taxonomy" id="36190"/>
    <lineage>
        <taxon>Eukaryota</taxon>
        <taxon>Metazoa</taxon>
        <taxon>Chordata</taxon>
        <taxon>Craniata</taxon>
        <taxon>Vertebrata</taxon>
        <taxon>Euteleostomi</taxon>
        <taxon>Actinopterygii</taxon>
        <taxon>Neopterygii</taxon>
        <taxon>Teleostei</taxon>
        <taxon>Neoteleostei</taxon>
        <taxon>Acanthomorphata</taxon>
        <taxon>Eupercaria</taxon>
        <taxon>Perciformes</taxon>
        <taxon>Notothenioidei</taxon>
        <taxon>Channichthyidae</taxon>
        <taxon>Chaenocephalus</taxon>
    </lineage>
</organism>
<evidence type="ECO:0000313" key="1">
    <source>
        <dbReference type="EMBL" id="KAI4808264.1"/>
    </source>
</evidence>